<accession>Q7MS39</accession>
<dbReference type="InterPro" id="IPR011047">
    <property type="entry name" value="Quinoprotein_ADH-like_sf"/>
</dbReference>
<reference evidence="1 2" key="1">
    <citation type="journal article" date="2003" name="Proc. Natl. Acad. Sci. U.S.A.">
        <title>Complete genome sequence and analysis of Wolinella succinogenes.</title>
        <authorList>
            <person name="Baar C."/>
            <person name="Eppinger M."/>
            <person name="Raddatz G."/>
            <person name="Simon JM."/>
            <person name="Lanz C."/>
            <person name="Klimmek O."/>
            <person name="Nandakumar R."/>
            <person name="Gross R."/>
            <person name="Rosinus A."/>
            <person name="Keller H."/>
            <person name="Jagtap P."/>
            <person name="Linke B."/>
            <person name="Meyer F."/>
            <person name="Lederer H."/>
            <person name="Schuster S.C."/>
        </authorList>
    </citation>
    <scope>NUCLEOTIDE SEQUENCE [LARGE SCALE GENOMIC DNA]</scope>
    <source>
        <strain evidence="2">ATCC 29543 / DSM 1740 / CCUG 13145 / JCM 31913 / LMG 7466 / NCTC 11488 / FDC 602W</strain>
    </source>
</reference>
<dbReference type="Gene3D" id="2.130.10.10">
    <property type="entry name" value="YVTN repeat-like/Quinoprotein amine dehydrogenase"/>
    <property type="match status" value="1"/>
</dbReference>
<name>Q7MS39_WOLSU</name>
<dbReference type="SUPFAM" id="SSF50998">
    <property type="entry name" value="Quinoprotein alcohol dehydrogenase-like"/>
    <property type="match status" value="1"/>
</dbReference>
<evidence type="ECO:0000313" key="1">
    <source>
        <dbReference type="EMBL" id="CAE09915.1"/>
    </source>
</evidence>
<dbReference type="Proteomes" id="UP000000422">
    <property type="component" value="Chromosome"/>
</dbReference>
<dbReference type="PROSITE" id="PS51257">
    <property type="entry name" value="PROKAR_LIPOPROTEIN"/>
    <property type="match status" value="1"/>
</dbReference>
<dbReference type="STRING" id="273121.WS0802"/>
<evidence type="ECO:0000313" key="2">
    <source>
        <dbReference type="Proteomes" id="UP000000422"/>
    </source>
</evidence>
<dbReference type="AlphaFoldDB" id="Q7MS39"/>
<dbReference type="RefSeq" id="WP_011138712.1">
    <property type="nucleotide sequence ID" value="NC_005090.1"/>
</dbReference>
<dbReference type="InterPro" id="IPR015943">
    <property type="entry name" value="WD40/YVTN_repeat-like_dom_sf"/>
</dbReference>
<proteinExistence type="predicted"/>
<gene>
    <name evidence="1" type="ordered locus">WS0802</name>
</gene>
<keyword evidence="2" id="KW-1185">Reference proteome</keyword>
<sequence length="333" mass="37434">MRRWGLYAGALIAVLLFGGCGSKKYFEPEKVTGVVKFDGRLPSPIVSANREGAMLQNGQFITKEGVQEFKLPKGYTFLNDSERYYLAVDEAGALGLFPKSGGEPKKLQFDFRPLSAQMEGDMLALVLSDNTLLLHHLPSQKNLFSQKGESAVAVNALVAAPFFLKDLVLYPTLDGKLVVVDKESYKSIRNIVVNSDPYFNNVIFLDVLNNRLVAATPKRIISVSPEVINTYSANIRDVIFVRDRIYLLTTEGQIILADQDLNVMRTKKFPFAHFSGALHGKYIYAVETQGYFIAVDVDLLDSNVYEIPSEIDRPVFAKENRIYFDDRYFELSK</sequence>
<dbReference type="HOGENOM" id="CLU_029340_0_0_7"/>
<organism evidence="2">
    <name type="scientific">Wolinella succinogenes (strain ATCC 29543 / DSM 1740 / CCUG 13145 / JCM 31913 / LMG 7466 / NCTC 11488 / FDC 602W)</name>
    <name type="common">Vibrio succinogenes</name>
    <dbReference type="NCBI Taxonomy" id="273121"/>
    <lineage>
        <taxon>Bacteria</taxon>
        <taxon>Pseudomonadati</taxon>
        <taxon>Campylobacterota</taxon>
        <taxon>Epsilonproteobacteria</taxon>
        <taxon>Campylobacterales</taxon>
        <taxon>Helicobacteraceae</taxon>
        <taxon>Wolinella</taxon>
    </lineage>
</organism>
<evidence type="ECO:0008006" key="3">
    <source>
        <dbReference type="Google" id="ProtNLM"/>
    </source>
</evidence>
<dbReference type="KEGG" id="wsu:WS0802"/>
<dbReference type="EMBL" id="BX571659">
    <property type="protein sequence ID" value="CAE09915.1"/>
    <property type="molecule type" value="Genomic_DNA"/>
</dbReference>
<dbReference type="eggNOG" id="ENOG50316V3">
    <property type="taxonomic scope" value="Bacteria"/>
</dbReference>
<protein>
    <recommendedName>
        <fullName evidence="3">LIPOPROTEIN</fullName>
    </recommendedName>
</protein>